<accession>T1DUX9</accession>
<organism evidence="1 2">
    <name type="scientific">Helicobacter fennelliae MRY12-0050</name>
    <dbReference type="NCBI Taxonomy" id="1325130"/>
    <lineage>
        <taxon>Bacteria</taxon>
        <taxon>Pseudomonadati</taxon>
        <taxon>Campylobacterota</taxon>
        <taxon>Epsilonproteobacteria</taxon>
        <taxon>Campylobacterales</taxon>
        <taxon>Helicobacteraceae</taxon>
        <taxon>Helicobacter</taxon>
    </lineage>
</organism>
<reference evidence="1 2" key="1">
    <citation type="journal article" date="2013" name="Genome Announc.">
        <title>Draft Genome Sequence of Helicobacter fennelliae Strain MRY12-0050, Isolated from a Bacteremia Patient.</title>
        <authorList>
            <person name="Rimbara E."/>
            <person name="Matsui M."/>
            <person name="Mori S."/>
            <person name="Suzuki S."/>
            <person name="Suzuki M."/>
            <person name="Kim H."/>
            <person name="Sekizuka T."/>
            <person name="Kuroda M."/>
            <person name="Shibayama K."/>
        </authorList>
    </citation>
    <scope>NUCLEOTIDE SEQUENCE [LARGE SCALE GENOMIC DNA]</scope>
    <source>
        <strain evidence="1 2">MRY12-0050</strain>
    </source>
</reference>
<dbReference type="STRING" id="1325130.HFN_1630"/>
<dbReference type="RefSeq" id="WP_023946307.1">
    <property type="nucleotide sequence ID" value="NZ_BASD01000004.1"/>
</dbReference>
<dbReference type="eggNOG" id="COG1216">
    <property type="taxonomic scope" value="Bacteria"/>
</dbReference>
<dbReference type="EMBL" id="BASD01000004">
    <property type="protein sequence ID" value="GAD18032.1"/>
    <property type="molecule type" value="Genomic_DNA"/>
</dbReference>
<gene>
    <name evidence="1" type="ORF">HFN_1630</name>
</gene>
<comment type="caution">
    <text evidence="1">The sequence shown here is derived from an EMBL/GenBank/DDBJ whole genome shotgun (WGS) entry which is preliminary data.</text>
</comment>
<dbReference type="AlphaFoldDB" id="T1DUX9"/>
<dbReference type="OrthoDB" id="5323158at2"/>
<protein>
    <submittedName>
        <fullName evidence="1">Uncharacterized protein</fullName>
    </submittedName>
</protein>
<evidence type="ECO:0000313" key="1">
    <source>
        <dbReference type="EMBL" id="GAD18032.1"/>
    </source>
</evidence>
<name>T1DUX9_9HELI</name>
<dbReference type="Proteomes" id="UP000018143">
    <property type="component" value="Unassembled WGS sequence"/>
</dbReference>
<sequence length="161" mass="19230">MQLPIGETQYIHKAVDFSFVTENMMIEIAKMQELIELIESTRKKPFWEAILEHINPQDLMHSGFSEFETYGNFIALAYPNTFHITQRKRDRYAKEFIGENPSIELLQWYSRSYEVIGLESWSKENIRISTLLQNPLVRILPPKVFKVFKKLLRFYIKLKRL</sequence>
<keyword evidence="2" id="KW-1185">Reference proteome</keyword>
<proteinExistence type="predicted"/>
<evidence type="ECO:0000313" key="2">
    <source>
        <dbReference type="Proteomes" id="UP000018143"/>
    </source>
</evidence>